<sequence>MKGLLSRVASAVLPSISRRVSGSFSRRPSSPHIASPASTRSLPRSRSSSSKSPTPEPAVNKSPTPEPASHDATVDTGPRSKLEGAKEETEGSEVGQAQDSVQSEGAKEESEGATSIPEEVPDSGVQLEGEAQGPAEPTPGVVEGEKTPATAPAQDGGAAPGPDTQQTPSQDDTEKASAFSPDQR</sequence>
<accession>A0A3Q0J2D5</accession>
<name>A0A3Q0J2D5_DIACI</name>
<evidence type="ECO:0000313" key="2">
    <source>
        <dbReference type="Proteomes" id="UP000079169"/>
    </source>
</evidence>
<feature type="compositionally biased region" description="Low complexity" evidence="1">
    <location>
        <begin position="147"/>
        <end position="164"/>
    </location>
</feature>
<reference evidence="3" key="1">
    <citation type="submission" date="2025-08" db="UniProtKB">
        <authorList>
            <consortium name="RefSeq"/>
        </authorList>
    </citation>
    <scope>IDENTIFICATION</scope>
</reference>
<dbReference type="RefSeq" id="XP_026680885.1">
    <property type="nucleotide sequence ID" value="XM_026825084.1"/>
</dbReference>
<dbReference type="PaxDb" id="121845-A0A3Q0J2D5"/>
<dbReference type="KEGG" id="dci:103511276"/>
<protein>
    <submittedName>
        <fullName evidence="3">Skin secretory protein xP2</fullName>
    </submittedName>
</protein>
<proteinExistence type="predicted"/>
<keyword evidence="2" id="KW-1185">Reference proteome</keyword>
<feature type="region of interest" description="Disordered" evidence="1">
    <location>
        <begin position="1"/>
        <end position="184"/>
    </location>
</feature>
<evidence type="ECO:0000313" key="3">
    <source>
        <dbReference type="RefSeq" id="XP_026680885.1"/>
    </source>
</evidence>
<feature type="compositionally biased region" description="Basic and acidic residues" evidence="1">
    <location>
        <begin position="68"/>
        <end position="89"/>
    </location>
</feature>
<evidence type="ECO:0000256" key="1">
    <source>
        <dbReference type="SAM" id="MobiDB-lite"/>
    </source>
</evidence>
<feature type="compositionally biased region" description="Polar residues" evidence="1">
    <location>
        <begin position="18"/>
        <end position="28"/>
    </location>
</feature>
<dbReference type="GeneID" id="103511276"/>
<dbReference type="AlphaFoldDB" id="A0A3Q0J2D5"/>
<feature type="compositionally biased region" description="Low complexity" evidence="1">
    <location>
        <begin position="34"/>
        <end position="53"/>
    </location>
</feature>
<dbReference type="Proteomes" id="UP000079169">
    <property type="component" value="Unplaced"/>
</dbReference>
<organism evidence="2 3">
    <name type="scientific">Diaphorina citri</name>
    <name type="common">Asian citrus psyllid</name>
    <dbReference type="NCBI Taxonomy" id="121845"/>
    <lineage>
        <taxon>Eukaryota</taxon>
        <taxon>Metazoa</taxon>
        <taxon>Ecdysozoa</taxon>
        <taxon>Arthropoda</taxon>
        <taxon>Hexapoda</taxon>
        <taxon>Insecta</taxon>
        <taxon>Pterygota</taxon>
        <taxon>Neoptera</taxon>
        <taxon>Paraneoptera</taxon>
        <taxon>Hemiptera</taxon>
        <taxon>Sternorrhyncha</taxon>
        <taxon>Psylloidea</taxon>
        <taxon>Psyllidae</taxon>
        <taxon>Diaphorininae</taxon>
        <taxon>Diaphorina</taxon>
    </lineage>
</organism>
<gene>
    <name evidence="3" type="primary">LOC103511276</name>
</gene>